<gene>
    <name evidence="2" type="ORF">CAL13_00710</name>
</gene>
<organism evidence="2 3">
    <name type="scientific">Bordetella genomosp. 9</name>
    <dbReference type="NCBI Taxonomy" id="1416803"/>
    <lineage>
        <taxon>Bacteria</taxon>
        <taxon>Pseudomonadati</taxon>
        <taxon>Pseudomonadota</taxon>
        <taxon>Betaproteobacteria</taxon>
        <taxon>Burkholderiales</taxon>
        <taxon>Alcaligenaceae</taxon>
        <taxon>Bordetella</taxon>
    </lineage>
</organism>
<name>A0A1W6YV98_9BORD</name>
<dbReference type="AlphaFoldDB" id="A0A1W6YV98"/>
<evidence type="ECO:0000313" key="2">
    <source>
        <dbReference type="EMBL" id="ARP84908.1"/>
    </source>
</evidence>
<feature type="region of interest" description="Disordered" evidence="1">
    <location>
        <begin position="1"/>
        <end position="39"/>
    </location>
</feature>
<evidence type="ECO:0000256" key="1">
    <source>
        <dbReference type="SAM" id="MobiDB-lite"/>
    </source>
</evidence>
<dbReference type="EMBL" id="CP021109">
    <property type="protein sequence ID" value="ARP84908.1"/>
    <property type="molecule type" value="Genomic_DNA"/>
</dbReference>
<sequence>MSVISPSPVAKDSLSPPPADARSFEAPPPPFTVDAASAKYPNAANNDDADLFAARIADIGNSRTGDTRAADEGGGRDANGSVDHEATARRIVAAFVAHARAARNLPAEADASHVIAAYFAPHAKGDADTAGRWLEDDTSLLLGLAKASGLFEGDVDAASLEAGHRRLLANALVLSLTRAIDWKAALGADGADGATVFYDGITLRNATRLSLRDAAAAMDARIGQALDAAAGTKGLGAMIPQLRTALIGDPTLSFHPLPQTVRYGSRDWMNLWAGIEACKDAGLNPAALSFDEVTAFGQAMSMAPTSSAERGHELAQTAVLLMAHAAGKADLAQLREDNQAEITEKIQAFAAQEFKSEIALGEVTARLLALGDPPTAQGIAEEALKELGLDPRAIVIEEPVSSKGKRLSFKLHDFYVRFNDLSEIEPGPYNNDLIAEIGDNAPRYKDVYNRKFDAYISNYIDAHKGLVRVMTDIARQDGFREGDPDASIRIDRIAITSPSDIQAYGFFIRYSDGKSLYRYFFSPSGIVEKFQTRWAARTGLEATAISPWPRKT</sequence>
<evidence type="ECO:0000313" key="3">
    <source>
        <dbReference type="Proteomes" id="UP000194139"/>
    </source>
</evidence>
<keyword evidence="3" id="KW-1185">Reference proteome</keyword>
<proteinExistence type="predicted"/>
<protein>
    <submittedName>
        <fullName evidence="2">Uncharacterized protein</fullName>
    </submittedName>
</protein>
<reference evidence="2 3" key="1">
    <citation type="submission" date="2017-05" db="EMBL/GenBank/DDBJ databases">
        <title>Complete and WGS of Bordetella genogroups.</title>
        <authorList>
            <person name="Spilker T."/>
            <person name="LiPuma J."/>
        </authorList>
    </citation>
    <scope>NUCLEOTIDE SEQUENCE [LARGE SCALE GENOMIC DNA]</scope>
    <source>
        <strain evidence="2 3">AU17164</strain>
    </source>
</reference>
<accession>A0A1W6YV98</accession>
<dbReference type="Proteomes" id="UP000194139">
    <property type="component" value="Chromosome"/>
</dbReference>